<feature type="domain" description="Integrase catalytic" evidence="2">
    <location>
        <begin position="247"/>
        <end position="453"/>
    </location>
</feature>
<sequence>MIRYTYKRGLVFIQGQTRWQLERLLVTNKYQLISGEGEHLEITRSEIDSKWLAGEWVIDEASIGSLSKATYMVAPRDLSTFTDYEQRTARYRYGYLKAVDPSVNRFNRERWGSLISEHAEKTVDKRPPCVASVQNWWRQYRNTKSINALIPKRKGRRRPIECPRHSIFLEVIEEVYLNKQRLPAQLVFERVDHRIRNVNDGSPEKIKPVSRSTVYEWLKELNQQMVDVERLGAKQAGLKYRAALFHVKTKEVNERWEIDHTPLDLHVFDSVTNLVLGRAWITLVIDCATRMIMGFYISFGAPSAHSVNQAIRCAILPKNQWLERFKQVTGNWPAQGLPTLVAVDNGMDLHAASVEAFCEDTGIETLFCPAGGPEFKAVIERFMRTSGQGLIHRLPGTTFSNPRERGDYPSELESCITLTDLTQLLVKWIVDVYHIKHHRTLKNSPIREWAKLAERAIIEMPAYPESLAILAAQKAERTVFHYGIELEGLFYHSPELNALREKLGKNPKVQLKFDEDQIAYVHVFDEQAACYLKVPAKDQEYAVGRNRPMHRLIREYARKTFGENHSIRELYEAEEAIREMVANSIVSKKTAHRKKAARTVMHDSEAVLRKENPIDDALNPVPEERRTPLPDPLPDGLDDDLPDLDVFGTEGK</sequence>
<protein>
    <recommendedName>
        <fullName evidence="2">Integrase catalytic domain-containing protein</fullName>
    </recommendedName>
</protein>
<dbReference type="PROSITE" id="PS50994">
    <property type="entry name" value="INTEGRASE"/>
    <property type="match status" value="1"/>
</dbReference>
<reference evidence="3 4" key="1">
    <citation type="submission" date="2018-04" db="EMBL/GenBank/DDBJ databases">
        <title>Bordetella sp. HZ20 isolated from seawater.</title>
        <authorList>
            <person name="Sun C."/>
        </authorList>
    </citation>
    <scope>NUCLEOTIDE SEQUENCE [LARGE SCALE GENOMIC DNA]</scope>
    <source>
        <strain evidence="3 4">HZ20</strain>
    </source>
</reference>
<dbReference type="InterPro" id="IPR001584">
    <property type="entry name" value="Integrase_cat-core"/>
</dbReference>
<evidence type="ECO:0000256" key="1">
    <source>
        <dbReference type="SAM" id="MobiDB-lite"/>
    </source>
</evidence>
<dbReference type="InterPro" id="IPR015378">
    <property type="entry name" value="Transposase-like_Mu_C"/>
</dbReference>
<dbReference type="InterPro" id="IPR012337">
    <property type="entry name" value="RNaseH-like_sf"/>
</dbReference>
<feature type="region of interest" description="Disordered" evidence="1">
    <location>
        <begin position="597"/>
        <end position="652"/>
    </location>
</feature>
<accession>A0A2R4XLN7</accession>
<dbReference type="Pfam" id="PF09299">
    <property type="entry name" value="Mu-transpos_C"/>
    <property type="match status" value="1"/>
</dbReference>
<dbReference type="GO" id="GO:0003676">
    <property type="term" value="F:nucleic acid binding"/>
    <property type="evidence" value="ECO:0007669"/>
    <property type="project" value="InterPro"/>
</dbReference>
<dbReference type="SUPFAM" id="SSF53098">
    <property type="entry name" value="Ribonuclease H-like"/>
    <property type="match status" value="1"/>
</dbReference>
<name>A0A2R4XLN7_9BURK</name>
<dbReference type="KEGG" id="boz:DBV39_14390"/>
<proteinExistence type="predicted"/>
<evidence type="ECO:0000313" key="4">
    <source>
        <dbReference type="Proteomes" id="UP000244571"/>
    </source>
</evidence>
<dbReference type="RefSeq" id="WP_108622122.1">
    <property type="nucleotide sequence ID" value="NZ_CP028901.1"/>
</dbReference>
<dbReference type="OrthoDB" id="5439087at2"/>
<dbReference type="EMBL" id="CP028901">
    <property type="protein sequence ID" value="AWB34710.1"/>
    <property type="molecule type" value="Genomic_DNA"/>
</dbReference>
<evidence type="ECO:0000259" key="2">
    <source>
        <dbReference type="PROSITE" id="PS50994"/>
    </source>
</evidence>
<organism evidence="3 4">
    <name type="scientific">Orrella marina</name>
    <dbReference type="NCBI Taxonomy" id="2163011"/>
    <lineage>
        <taxon>Bacteria</taxon>
        <taxon>Pseudomonadati</taxon>
        <taxon>Pseudomonadota</taxon>
        <taxon>Betaproteobacteria</taxon>
        <taxon>Burkholderiales</taxon>
        <taxon>Alcaligenaceae</taxon>
        <taxon>Orrella</taxon>
    </lineage>
</organism>
<dbReference type="AlphaFoldDB" id="A0A2R4XLN7"/>
<dbReference type="Proteomes" id="UP000244571">
    <property type="component" value="Chromosome"/>
</dbReference>
<evidence type="ECO:0000313" key="3">
    <source>
        <dbReference type="EMBL" id="AWB34710.1"/>
    </source>
</evidence>
<dbReference type="Gene3D" id="3.30.420.10">
    <property type="entry name" value="Ribonuclease H-like superfamily/Ribonuclease H"/>
    <property type="match status" value="1"/>
</dbReference>
<dbReference type="GO" id="GO:0015074">
    <property type="term" value="P:DNA integration"/>
    <property type="evidence" value="ECO:0007669"/>
    <property type="project" value="InterPro"/>
</dbReference>
<keyword evidence="4" id="KW-1185">Reference proteome</keyword>
<dbReference type="InterPro" id="IPR036397">
    <property type="entry name" value="RNaseH_sf"/>
</dbReference>
<gene>
    <name evidence="3" type="ORF">DBV39_14390</name>
</gene>
<feature type="compositionally biased region" description="Basic and acidic residues" evidence="1">
    <location>
        <begin position="600"/>
        <end position="613"/>
    </location>
</feature>